<dbReference type="EMBL" id="BNJJ01000008">
    <property type="protein sequence ID" value="GHO85189.1"/>
    <property type="molecule type" value="Genomic_DNA"/>
</dbReference>
<feature type="domain" description="NrS-1 polymerase-like HBD" evidence="1">
    <location>
        <begin position="261"/>
        <end position="317"/>
    </location>
</feature>
<dbReference type="Pfam" id="PF22763">
    <property type="entry name" value="NrS1-1_pol-like_HBD"/>
    <property type="match status" value="1"/>
</dbReference>
<evidence type="ECO:0000313" key="2">
    <source>
        <dbReference type="EMBL" id="GHO85189.1"/>
    </source>
</evidence>
<dbReference type="RefSeq" id="WP_201362854.1">
    <property type="nucleotide sequence ID" value="NZ_BNJJ01000008.1"/>
</dbReference>
<keyword evidence="3" id="KW-1185">Reference proteome</keyword>
<sequence length="334" mass="38149">MNKAAHHPHQYITVKRLAVNVAQIPNSLKSLNQFVLWRYQCVNDTVKKLPLNPRNAKAASVLDPFTWGSFQEVLRAYHKGLYTGIGLVLTHDLNIVGIDLDHCRKDDGGITTEALEIVRLLDSYTEISPSGKGLHILLAGSLPGLFHRRDHVEMYSEHRFFTLTGQWIPGTPRDIQPRQRELFSLYHRIFAQPSLPSGYQNTGSGIRYPQTLRSLNTLDNPQSDRAVLTQACLAKNANTFLRYYQGDTTLWQGPKARHHSQSEADFTLVLLLLYWTCDNVAQVDRLFRQSGLMRPKWDRRLNGTETYGQRLIKDALLKRYGSTNLKEDLPNVSR</sequence>
<comment type="caution">
    <text evidence="2">The sequence shown here is derived from an EMBL/GenBank/DDBJ whole genome shotgun (WGS) entry which is preliminary data.</text>
</comment>
<gene>
    <name evidence="2" type="ORF">KSZ_31950</name>
</gene>
<accession>A0ABQ3VHL1</accession>
<reference evidence="2 3" key="1">
    <citation type="journal article" date="2021" name="Int. J. Syst. Evol. Microbiol.">
        <title>Reticulibacter mediterranei gen. nov., sp. nov., within the new family Reticulibacteraceae fam. nov., and Ktedonospora formicarum gen. nov., sp. nov., Ktedonobacter robiniae sp. nov., Dictyobacter formicarum sp. nov. and Dictyobacter arantiisoli sp. nov., belonging to the class Ktedonobacteria.</title>
        <authorList>
            <person name="Yabe S."/>
            <person name="Zheng Y."/>
            <person name="Wang C.M."/>
            <person name="Sakai Y."/>
            <person name="Abe K."/>
            <person name="Yokota A."/>
            <person name="Donadio S."/>
            <person name="Cavaletti L."/>
            <person name="Monciardini P."/>
        </authorList>
    </citation>
    <scope>NUCLEOTIDE SEQUENCE [LARGE SCALE GENOMIC DNA]</scope>
    <source>
        <strain evidence="2 3">SOSP1-9</strain>
    </source>
</reference>
<evidence type="ECO:0000313" key="3">
    <source>
        <dbReference type="Proteomes" id="UP000635565"/>
    </source>
</evidence>
<name>A0ABQ3VHL1_9CHLR</name>
<protein>
    <recommendedName>
        <fullName evidence="1">NrS-1 polymerase-like HBD domain-containing protein</fullName>
    </recommendedName>
</protein>
<dbReference type="Proteomes" id="UP000635565">
    <property type="component" value="Unassembled WGS sequence"/>
</dbReference>
<organism evidence="2 3">
    <name type="scientific">Dictyobacter formicarum</name>
    <dbReference type="NCBI Taxonomy" id="2778368"/>
    <lineage>
        <taxon>Bacteria</taxon>
        <taxon>Bacillati</taxon>
        <taxon>Chloroflexota</taxon>
        <taxon>Ktedonobacteria</taxon>
        <taxon>Ktedonobacterales</taxon>
        <taxon>Dictyobacteraceae</taxon>
        <taxon>Dictyobacter</taxon>
    </lineage>
</organism>
<proteinExistence type="predicted"/>
<evidence type="ECO:0000259" key="1">
    <source>
        <dbReference type="Pfam" id="PF22763"/>
    </source>
</evidence>
<dbReference type="InterPro" id="IPR054468">
    <property type="entry name" value="NrSPol-like_HBD"/>
</dbReference>